<dbReference type="PANTHER" id="PTHR12919">
    <property type="entry name" value="30S RIBOSOMAL PROTEIN S16"/>
    <property type="match status" value="1"/>
</dbReference>
<keyword evidence="2" id="KW-0687">Ribonucleoprotein</keyword>
<dbReference type="GO" id="GO:0005737">
    <property type="term" value="C:cytoplasm"/>
    <property type="evidence" value="ECO:0007669"/>
    <property type="project" value="UniProtKB-ARBA"/>
</dbReference>
<dbReference type="GO" id="GO:0003735">
    <property type="term" value="F:structural constituent of ribosome"/>
    <property type="evidence" value="ECO:0007669"/>
    <property type="project" value="InterPro"/>
</dbReference>
<dbReference type="HAMAP" id="MF_00385">
    <property type="entry name" value="Ribosomal_bS16"/>
    <property type="match status" value="1"/>
</dbReference>
<dbReference type="Gene3D" id="3.30.1320.10">
    <property type="match status" value="1"/>
</dbReference>
<protein>
    <recommendedName>
        <fullName evidence="5">30S ribosomal protein S16</fullName>
    </recommendedName>
</protein>
<gene>
    <name evidence="4" type="ORF">METZ01_LOCUS71407</name>
</gene>
<dbReference type="PANTHER" id="PTHR12919:SF20">
    <property type="entry name" value="SMALL RIBOSOMAL SUBUNIT PROTEIN BS16M"/>
    <property type="match status" value="1"/>
</dbReference>
<dbReference type="SUPFAM" id="SSF54565">
    <property type="entry name" value="Ribosomal protein S16"/>
    <property type="match status" value="1"/>
</dbReference>
<evidence type="ECO:0000313" key="4">
    <source>
        <dbReference type="EMBL" id="SVA18553.1"/>
    </source>
</evidence>
<feature type="region of interest" description="Disordered" evidence="3">
    <location>
        <begin position="117"/>
        <end position="162"/>
    </location>
</feature>
<evidence type="ECO:0000256" key="3">
    <source>
        <dbReference type="SAM" id="MobiDB-lite"/>
    </source>
</evidence>
<dbReference type="InterPro" id="IPR000307">
    <property type="entry name" value="Ribosomal_bS16"/>
</dbReference>
<feature type="non-terminal residue" evidence="4">
    <location>
        <position position="162"/>
    </location>
</feature>
<dbReference type="AlphaFoldDB" id="A0A381TWN9"/>
<keyword evidence="1" id="KW-0689">Ribosomal protein</keyword>
<feature type="non-terminal residue" evidence="4">
    <location>
        <position position="1"/>
    </location>
</feature>
<dbReference type="GO" id="GO:0006412">
    <property type="term" value="P:translation"/>
    <property type="evidence" value="ECO:0007669"/>
    <property type="project" value="InterPro"/>
</dbReference>
<sequence>MAVKIRLQRHGKKGNPMYWIVVADERSKRDGKYIEKLGTYDPNTNPASIELDFDSSVKWLEKGAQPTNTAKAILSYEGVLLRKHLNLGVQKGAFTEAEAKKRFDEWKKGKGAKIEKKIEDLKSTLESNKKEARKREEESSKKRSEESKAKKEAKAAEETAAA</sequence>
<reference evidence="4" key="1">
    <citation type="submission" date="2018-05" db="EMBL/GenBank/DDBJ databases">
        <authorList>
            <person name="Lanie J.A."/>
            <person name="Ng W.-L."/>
            <person name="Kazmierczak K.M."/>
            <person name="Andrzejewski T.M."/>
            <person name="Davidsen T.M."/>
            <person name="Wayne K.J."/>
            <person name="Tettelin H."/>
            <person name="Glass J.I."/>
            <person name="Rusch D."/>
            <person name="Podicherti R."/>
            <person name="Tsui H.-C.T."/>
            <person name="Winkler M.E."/>
        </authorList>
    </citation>
    <scope>NUCLEOTIDE SEQUENCE</scope>
</reference>
<dbReference type="Pfam" id="PF00886">
    <property type="entry name" value="Ribosomal_S16"/>
    <property type="match status" value="1"/>
</dbReference>
<evidence type="ECO:0000256" key="2">
    <source>
        <dbReference type="ARBA" id="ARBA00023274"/>
    </source>
</evidence>
<evidence type="ECO:0000256" key="1">
    <source>
        <dbReference type="ARBA" id="ARBA00022980"/>
    </source>
</evidence>
<dbReference type="GO" id="GO:0015935">
    <property type="term" value="C:small ribosomal subunit"/>
    <property type="evidence" value="ECO:0007669"/>
    <property type="project" value="TreeGrafter"/>
</dbReference>
<organism evidence="4">
    <name type="scientific">marine metagenome</name>
    <dbReference type="NCBI Taxonomy" id="408172"/>
    <lineage>
        <taxon>unclassified sequences</taxon>
        <taxon>metagenomes</taxon>
        <taxon>ecological metagenomes</taxon>
    </lineage>
</organism>
<dbReference type="InterPro" id="IPR023803">
    <property type="entry name" value="Ribosomal_bS16_dom_sf"/>
</dbReference>
<proteinExistence type="inferred from homology"/>
<dbReference type="EMBL" id="UINC01005027">
    <property type="protein sequence ID" value="SVA18553.1"/>
    <property type="molecule type" value="Genomic_DNA"/>
</dbReference>
<evidence type="ECO:0008006" key="5">
    <source>
        <dbReference type="Google" id="ProtNLM"/>
    </source>
</evidence>
<dbReference type="NCBIfam" id="NF011094">
    <property type="entry name" value="PRK14521.1"/>
    <property type="match status" value="1"/>
</dbReference>
<accession>A0A381TWN9</accession>
<dbReference type="NCBIfam" id="TIGR00002">
    <property type="entry name" value="S16"/>
    <property type="match status" value="1"/>
</dbReference>
<name>A0A381TWN9_9ZZZZ</name>